<dbReference type="EMBL" id="LAZR01008567">
    <property type="protein sequence ID" value="KKM77940.1"/>
    <property type="molecule type" value="Genomic_DNA"/>
</dbReference>
<protein>
    <submittedName>
        <fullName evidence="1">Uncharacterized protein</fullName>
    </submittedName>
</protein>
<comment type="caution">
    <text evidence="1">The sequence shown here is derived from an EMBL/GenBank/DDBJ whole genome shotgun (WGS) entry which is preliminary data.</text>
</comment>
<evidence type="ECO:0000313" key="1">
    <source>
        <dbReference type="EMBL" id="KKM77940.1"/>
    </source>
</evidence>
<accession>A0A0F9MM58</accession>
<name>A0A0F9MM58_9ZZZZ</name>
<reference evidence="1" key="1">
    <citation type="journal article" date="2015" name="Nature">
        <title>Complex archaea that bridge the gap between prokaryotes and eukaryotes.</title>
        <authorList>
            <person name="Spang A."/>
            <person name="Saw J.H."/>
            <person name="Jorgensen S.L."/>
            <person name="Zaremba-Niedzwiedzka K."/>
            <person name="Martijn J."/>
            <person name="Lind A.E."/>
            <person name="van Eijk R."/>
            <person name="Schleper C."/>
            <person name="Guy L."/>
            <person name="Ettema T.J."/>
        </authorList>
    </citation>
    <scope>NUCLEOTIDE SEQUENCE</scope>
</reference>
<sequence length="387" mass="43173">MSFSIFNYEATGYTLELSGVPLYPFNTFLIWEHDTYGLMYVRHDDQTKIVITTDKGATDVVNIDLTGATAKKIQAGKIIGNDLWLVCCDNPDDEFTVLYIELDNSNNVVDVGDSAGADAGSVFVIGLFTIGSDVHVFNMEARSLTDMWVVWDVDTAPFVEKDTNNSASAANANTSRITVIGTKTYHHDYEQNIVINYESATTTISFISSTIQDAEVPVDKNLVALAYDGDDILYLTAKDTNDSLNYLYSFSVTDETYTKLGAFDIALMSDDNVRGTTPPFNLEKGFHISEDKIYQIPLTYNGKLNLISVFDFTGTIKSITDHYIIDSGGKIYEMIDLIGSILEGLIYYSRNYYPYLEMKFNSDNLTIVPQMFIQIIGTYTADDVVKL</sequence>
<organism evidence="1">
    <name type="scientific">marine sediment metagenome</name>
    <dbReference type="NCBI Taxonomy" id="412755"/>
    <lineage>
        <taxon>unclassified sequences</taxon>
        <taxon>metagenomes</taxon>
        <taxon>ecological metagenomes</taxon>
    </lineage>
</organism>
<gene>
    <name evidence="1" type="ORF">LCGC14_1364910</name>
</gene>
<feature type="non-terminal residue" evidence="1">
    <location>
        <position position="387"/>
    </location>
</feature>
<dbReference type="AlphaFoldDB" id="A0A0F9MM58"/>
<proteinExistence type="predicted"/>